<name>A0A951PCH0_9CYAN</name>
<comment type="caution">
    <text evidence="1">The sequence shown here is derived from an EMBL/GenBank/DDBJ whole genome shotgun (WGS) entry which is preliminary data.</text>
</comment>
<dbReference type="EMBL" id="JAHHHV010000072">
    <property type="protein sequence ID" value="MBW4467014.1"/>
    <property type="molecule type" value="Genomic_DNA"/>
</dbReference>
<protein>
    <submittedName>
        <fullName evidence="1">Sigma-70 family RNA polymerase sigma factor</fullName>
    </submittedName>
</protein>
<dbReference type="Proteomes" id="UP000707356">
    <property type="component" value="Unassembled WGS sequence"/>
</dbReference>
<reference evidence="1" key="2">
    <citation type="journal article" date="2022" name="Microbiol. Resour. Announc.">
        <title>Metagenome Sequencing to Explore Phylogenomics of Terrestrial Cyanobacteria.</title>
        <authorList>
            <person name="Ward R.D."/>
            <person name="Stajich J.E."/>
            <person name="Johansen J.R."/>
            <person name="Huntemann M."/>
            <person name="Clum A."/>
            <person name="Foster B."/>
            <person name="Foster B."/>
            <person name="Roux S."/>
            <person name="Palaniappan K."/>
            <person name="Varghese N."/>
            <person name="Mukherjee S."/>
            <person name="Reddy T.B.K."/>
            <person name="Daum C."/>
            <person name="Copeland A."/>
            <person name="Chen I.A."/>
            <person name="Ivanova N.N."/>
            <person name="Kyrpides N.C."/>
            <person name="Shapiro N."/>
            <person name="Eloe-Fadrosh E.A."/>
            <person name="Pietrasiak N."/>
        </authorList>
    </citation>
    <scope>NUCLEOTIDE SEQUENCE</scope>
    <source>
        <strain evidence="1">GSE-TBD4-15B</strain>
    </source>
</reference>
<proteinExistence type="predicted"/>
<organism evidence="1 2">
    <name type="scientific">Pegethrix bostrychoides GSE-TBD4-15B</name>
    <dbReference type="NCBI Taxonomy" id="2839662"/>
    <lineage>
        <taxon>Bacteria</taxon>
        <taxon>Bacillati</taxon>
        <taxon>Cyanobacteriota</taxon>
        <taxon>Cyanophyceae</taxon>
        <taxon>Oculatellales</taxon>
        <taxon>Oculatellaceae</taxon>
        <taxon>Pegethrix</taxon>
    </lineage>
</organism>
<evidence type="ECO:0000313" key="1">
    <source>
        <dbReference type="EMBL" id="MBW4467014.1"/>
    </source>
</evidence>
<sequence length="230" mass="26732">MQIPAFPECNHSLVQSLHHHSDCELLTLFQRHPEDGKYFLAIFCRYSPIVYSLIQHSVRSPAQTNYLFAITWRHLFYELGGLDLSQQLAQNFSLQNWLIQVTALCINRVELPAVEEINYSLQSAAPPLWCFMEQALEYLLPRQRLMVLMAQTFHWSESRIAAYLQAEGEMISAHQVRQELELGYQQLELALPEDICAIYLQRPLPDALSQERAELEDIFRLNPLEPVFEA</sequence>
<dbReference type="AlphaFoldDB" id="A0A951PCH0"/>
<accession>A0A951PCH0</accession>
<evidence type="ECO:0000313" key="2">
    <source>
        <dbReference type="Proteomes" id="UP000707356"/>
    </source>
</evidence>
<gene>
    <name evidence="1" type="ORF">KME07_16440</name>
</gene>
<reference evidence="1" key="1">
    <citation type="submission" date="2021-05" db="EMBL/GenBank/DDBJ databases">
        <authorList>
            <person name="Pietrasiak N."/>
            <person name="Ward R."/>
            <person name="Stajich J.E."/>
            <person name="Kurbessoian T."/>
        </authorList>
    </citation>
    <scope>NUCLEOTIDE SEQUENCE</scope>
    <source>
        <strain evidence="1">GSE-TBD4-15B</strain>
    </source>
</reference>